<dbReference type="Gene3D" id="3.90.770.10">
    <property type="entry name" value="3-hydroxy-3-methylglutaryl-coenzyme A Reductase, Chain A, domain 2"/>
    <property type="match status" value="1"/>
</dbReference>
<dbReference type="FunFam" id="3.30.70.420:FF:000001">
    <property type="entry name" value="3-hydroxy-3-methylglutaryl coenzyme A reductase"/>
    <property type="match status" value="1"/>
</dbReference>
<protein>
    <recommendedName>
        <fullName evidence="2">hydroxymethylglutaryl-CoA reductase (NADPH)</fullName>
        <ecNumber evidence="2">1.1.1.34</ecNumber>
    </recommendedName>
</protein>
<dbReference type="InterPro" id="IPR023076">
    <property type="entry name" value="HMG_CoA_Rdtase_CS"/>
</dbReference>
<dbReference type="GO" id="GO:0016126">
    <property type="term" value="P:sterol biosynthetic process"/>
    <property type="evidence" value="ECO:0007669"/>
    <property type="project" value="TreeGrafter"/>
</dbReference>
<dbReference type="AlphaFoldDB" id="A0A9W6ZJ38"/>
<dbReference type="InterPro" id="IPR009023">
    <property type="entry name" value="HMG_CoA_Rdtase_NAD(P)-bd_sf"/>
</dbReference>
<dbReference type="PROSITE" id="PS50065">
    <property type="entry name" value="HMG_COA_REDUCTASE_4"/>
    <property type="match status" value="1"/>
</dbReference>
<sequence>LAGGADVAVTKDEMTRCPCLEFPCLRDAAAFKRYVEGRCGTRVVREAFEETTKHGKLRGVEAKVVGRTVYLRVGASTGEAMGMNMVSKGTENVLKVLKGTEEGKGMKVLTLSGNGCSDKKPSATNFVKGRGKSVTAEVTISRDVVERTLKAKPEDMARTNLYKNQVGSSVAGNLGGNNAHAANVVAGVYLATGQDPAHVVEGSMCTTIMEATPSGDLYVSVTLPALCVGTVGGGTTLGPQKAAISTMGCNGEGGARRLAAIVAVGVMAGEISLLASLTEGTLVEAHMKLNRR</sequence>
<dbReference type="OrthoDB" id="310654at2759"/>
<organism evidence="5 6">
    <name type="scientific">Triparma retinervis</name>
    <dbReference type="NCBI Taxonomy" id="2557542"/>
    <lineage>
        <taxon>Eukaryota</taxon>
        <taxon>Sar</taxon>
        <taxon>Stramenopiles</taxon>
        <taxon>Ochrophyta</taxon>
        <taxon>Bolidophyceae</taxon>
        <taxon>Parmales</taxon>
        <taxon>Triparmaceae</taxon>
        <taxon>Triparma</taxon>
    </lineage>
</organism>
<accession>A0A9W6ZJ38</accession>
<evidence type="ECO:0000256" key="4">
    <source>
        <dbReference type="ARBA" id="ARBA00023002"/>
    </source>
</evidence>
<dbReference type="PANTHER" id="PTHR10572:SF24">
    <property type="entry name" value="3-HYDROXY-3-METHYLGLUTARYL-COENZYME A REDUCTASE"/>
    <property type="match status" value="1"/>
</dbReference>
<evidence type="ECO:0000256" key="3">
    <source>
        <dbReference type="ARBA" id="ARBA00022857"/>
    </source>
</evidence>
<dbReference type="GO" id="GO:0008299">
    <property type="term" value="P:isoprenoid biosynthetic process"/>
    <property type="evidence" value="ECO:0007669"/>
    <property type="project" value="TreeGrafter"/>
</dbReference>
<dbReference type="SUPFAM" id="SSF55035">
    <property type="entry name" value="NAD-binding domain of HMG-CoA reductase"/>
    <property type="match status" value="1"/>
</dbReference>
<feature type="non-terminal residue" evidence="5">
    <location>
        <position position="1"/>
    </location>
</feature>
<dbReference type="SUPFAM" id="SSF56542">
    <property type="entry name" value="Substrate-binding domain of HMG-CoA reductase"/>
    <property type="match status" value="1"/>
</dbReference>
<comment type="caution">
    <text evidence="5">The sequence shown here is derived from an EMBL/GenBank/DDBJ whole genome shotgun (WGS) entry which is preliminary data.</text>
</comment>
<gene>
    <name evidence="5" type="ORF">TrRE_jg3008</name>
</gene>
<keyword evidence="4" id="KW-0560">Oxidoreductase</keyword>
<dbReference type="Proteomes" id="UP001165082">
    <property type="component" value="Unassembled WGS sequence"/>
</dbReference>
<dbReference type="EC" id="1.1.1.34" evidence="2"/>
<comment type="similarity">
    <text evidence="1">Belongs to the HMG-CoA reductase family.</text>
</comment>
<dbReference type="GO" id="GO:0005789">
    <property type="term" value="C:endoplasmic reticulum membrane"/>
    <property type="evidence" value="ECO:0007669"/>
    <property type="project" value="TreeGrafter"/>
</dbReference>
<name>A0A9W6ZJ38_9STRA</name>
<reference evidence="5" key="1">
    <citation type="submission" date="2022-07" db="EMBL/GenBank/DDBJ databases">
        <title>Genome analysis of Parmales, a sister group of diatoms, reveals the evolutionary specialization of diatoms from phago-mixotrophs to photoautotrophs.</title>
        <authorList>
            <person name="Ban H."/>
            <person name="Sato S."/>
            <person name="Yoshikawa S."/>
            <person name="Kazumasa Y."/>
            <person name="Nakamura Y."/>
            <person name="Ichinomiya M."/>
            <person name="Saitoh K."/>
            <person name="Sato N."/>
            <person name="Blanc-Mathieu R."/>
            <person name="Endo H."/>
            <person name="Kuwata A."/>
            <person name="Ogata H."/>
        </authorList>
    </citation>
    <scope>NUCLEOTIDE SEQUENCE</scope>
</reference>
<dbReference type="Pfam" id="PF00368">
    <property type="entry name" value="HMG-CoA_red"/>
    <property type="match status" value="1"/>
</dbReference>
<dbReference type="PANTHER" id="PTHR10572">
    <property type="entry name" value="3-HYDROXY-3-METHYLGLUTARYL-COENZYME A REDUCTASE"/>
    <property type="match status" value="1"/>
</dbReference>
<dbReference type="GO" id="GO:0015936">
    <property type="term" value="P:coenzyme A metabolic process"/>
    <property type="evidence" value="ECO:0007669"/>
    <property type="project" value="InterPro"/>
</dbReference>
<dbReference type="PRINTS" id="PR00071">
    <property type="entry name" value="HMGCOARDTASE"/>
</dbReference>
<dbReference type="InterPro" id="IPR023074">
    <property type="entry name" value="HMG_CoA_Rdtase_cat_sf"/>
</dbReference>
<evidence type="ECO:0000256" key="1">
    <source>
        <dbReference type="ARBA" id="ARBA00007661"/>
    </source>
</evidence>
<evidence type="ECO:0000256" key="2">
    <source>
        <dbReference type="ARBA" id="ARBA00012999"/>
    </source>
</evidence>
<dbReference type="GO" id="GO:0004420">
    <property type="term" value="F:hydroxymethylglutaryl-CoA reductase (NADPH) activity"/>
    <property type="evidence" value="ECO:0007669"/>
    <property type="project" value="UniProtKB-EC"/>
</dbReference>
<dbReference type="Gene3D" id="3.30.70.420">
    <property type="entry name" value="Hydroxymethylglutaryl-CoA reductase, class I/II, NAD/NADP-binding domain"/>
    <property type="match status" value="1"/>
</dbReference>
<evidence type="ECO:0000313" key="5">
    <source>
        <dbReference type="EMBL" id="GMH53676.1"/>
    </source>
</evidence>
<evidence type="ECO:0000313" key="6">
    <source>
        <dbReference type="Proteomes" id="UP001165082"/>
    </source>
</evidence>
<dbReference type="InterPro" id="IPR002202">
    <property type="entry name" value="HMG_CoA_Rdtase"/>
</dbReference>
<dbReference type="GO" id="GO:0005778">
    <property type="term" value="C:peroxisomal membrane"/>
    <property type="evidence" value="ECO:0007669"/>
    <property type="project" value="TreeGrafter"/>
</dbReference>
<proteinExistence type="inferred from homology"/>
<dbReference type="EMBL" id="BRXZ01004682">
    <property type="protein sequence ID" value="GMH53676.1"/>
    <property type="molecule type" value="Genomic_DNA"/>
</dbReference>
<keyword evidence="6" id="KW-1185">Reference proteome</keyword>
<dbReference type="PROSITE" id="PS00318">
    <property type="entry name" value="HMG_COA_REDUCTASE_2"/>
    <property type="match status" value="1"/>
</dbReference>
<dbReference type="InterPro" id="IPR009029">
    <property type="entry name" value="HMG_CoA_Rdtase_sub-bd_dom_sf"/>
</dbReference>
<keyword evidence="3" id="KW-0521">NADP</keyword>